<dbReference type="Proteomes" id="UP000570474">
    <property type="component" value="Unassembled WGS sequence"/>
</dbReference>
<dbReference type="Gene3D" id="2.120.10.10">
    <property type="match status" value="1"/>
</dbReference>
<dbReference type="InterPro" id="IPR011040">
    <property type="entry name" value="Sialidase"/>
</dbReference>
<evidence type="ECO:0000313" key="2">
    <source>
        <dbReference type="EMBL" id="NLR63426.1"/>
    </source>
</evidence>
<dbReference type="CDD" id="cd15482">
    <property type="entry name" value="Sialidase_non-viral"/>
    <property type="match status" value="1"/>
</dbReference>
<reference evidence="2 3" key="1">
    <citation type="submission" date="2020-04" db="EMBL/GenBank/DDBJ databases">
        <authorList>
            <person name="Yin C."/>
        </authorList>
    </citation>
    <scope>NUCLEOTIDE SEQUENCE [LARGE SCALE GENOMIC DNA]</scope>
    <source>
        <strain evidence="2 3">Ae27</strain>
    </source>
</reference>
<feature type="domain" description="Sialidase" evidence="1">
    <location>
        <begin position="54"/>
        <end position="325"/>
    </location>
</feature>
<name>A0A847RJU4_9BACT</name>
<dbReference type="PANTHER" id="PTHR43752">
    <property type="entry name" value="BNR/ASP-BOX REPEAT FAMILY PROTEIN"/>
    <property type="match status" value="1"/>
</dbReference>
<dbReference type="PANTHER" id="PTHR43752:SF2">
    <property type="entry name" value="BNR_ASP-BOX REPEAT FAMILY PROTEIN"/>
    <property type="match status" value="1"/>
</dbReference>
<gene>
    <name evidence="2" type="ORF">HGH92_03825</name>
</gene>
<dbReference type="RefSeq" id="WP_168869424.1">
    <property type="nucleotide sequence ID" value="NZ_JABAIA010000001.1"/>
</dbReference>
<accession>A0A847RJU4</accession>
<dbReference type="AlphaFoldDB" id="A0A847RJU4"/>
<protein>
    <submittedName>
        <fullName evidence="2">Exo-alpha-sialidase</fullName>
    </submittedName>
</protein>
<dbReference type="Pfam" id="PF13088">
    <property type="entry name" value="BNR_2"/>
    <property type="match status" value="1"/>
</dbReference>
<comment type="caution">
    <text evidence="2">The sequence shown here is derived from an EMBL/GenBank/DDBJ whole genome shotgun (WGS) entry which is preliminary data.</text>
</comment>
<dbReference type="InterPro" id="IPR036278">
    <property type="entry name" value="Sialidase_sf"/>
</dbReference>
<organism evidence="2 3">
    <name type="scientific">Chitinophaga varians</name>
    <dbReference type="NCBI Taxonomy" id="2202339"/>
    <lineage>
        <taxon>Bacteria</taxon>
        <taxon>Pseudomonadati</taxon>
        <taxon>Bacteroidota</taxon>
        <taxon>Chitinophagia</taxon>
        <taxon>Chitinophagales</taxon>
        <taxon>Chitinophagaceae</taxon>
        <taxon>Chitinophaga</taxon>
    </lineage>
</organism>
<keyword evidence="3" id="KW-1185">Reference proteome</keyword>
<evidence type="ECO:0000259" key="1">
    <source>
        <dbReference type="Pfam" id="PF13088"/>
    </source>
</evidence>
<dbReference type="SUPFAM" id="SSF50939">
    <property type="entry name" value="Sialidases"/>
    <property type="match status" value="1"/>
</dbReference>
<sequence length="342" mass="37992">MKICTFVLLYLLAGVFPARGQSHWRIVKQELLFKDPPFNNCHASTLAEDAGGGLHIACFGGTHEGAKDVVIWEGLIPAHGSVSPGVVATGILHDTVRYPCWNPVLLPLKNKLVLFYKIGPNPREWWGMMKTSADNGRSWSAATRLPDNVIGPVKNKALVLGDKVLCPSSVEEEGGHWRIQIEQTDVHFRHWKIIPIDTGSALDVIQPSILRYDKGKLQLLCRSKQGKVVQSWSADNGATWSSLSETSLPNPNSGTDAVTLKSGLQLIVYNPDLPGKDWFNGRSRLRVAASRDGVQWKDILVLEDGTTEEFSYPAIIQTRDGQVHITYTYDRKNIKHVVLQEQ</sequence>
<proteinExistence type="predicted"/>
<evidence type="ECO:0000313" key="3">
    <source>
        <dbReference type="Proteomes" id="UP000570474"/>
    </source>
</evidence>
<dbReference type="EMBL" id="JABAIA010000001">
    <property type="protein sequence ID" value="NLR63426.1"/>
    <property type="molecule type" value="Genomic_DNA"/>
</dbReference>